<gene>
    <name evidence="5" type="ORF">J07HQW1_02086</name>
</gene>
<dbReference type="GO" id="GO:0044281">
    <property type="term" value="P:small molecule metabolic process"/>
    <property type="evidence" value="ECO:0007669"/>
    <property type="project" value="UniProtKB-ARBA"/>
</dbReference>
<dbReference type="Pfam" id="PF00701">
    <property type="entry name" value="DHDPS"/>
    <property type="match status" value="1"/>
</dbReference>
<evidence type="ECO:0000256" key="3">
    <source>
        <dbReference type="PIRSR" id="PIRSR001365-1"/>
    </source>
</evidence>
<dbReference type="AlphaFoldDB" id="U1PIQ0"/>
<dbReference type="PIRSF" id="PIRSF001365">
    <property type="entry name" value="DHDPS"/>
    <property type="match status" value="1"/>
</dbReference>
<dbReference type="PANTHER" id="PTHR12128">
    <property type="entry name" value="DIHYDRODIPICOLINATE SYNTHASE"/>
    <property type="match status" value="1"/>
</dbReference>
<evidence type="ECO:0000256" key="2">
    <source>
        <dbReference type="ARBA" id="ARBA00023270"/>
    </source>
</evidence>
<dbReference type="SUPFAM" id="SSF51569">
    <property type="entry name" value="Aldolase"/>
    <property type="match status" value="1"/>
</dbReference>
<accession>U1PIQ0</accession>
<feature type="binding site" evidence="4">
    <location>
        <position position="61"/>
    </location>
    <ligand>
        <name>pyruvate</name>
        <dbReference type="ChEBI" id="CHEBI:15361"/>
    </ligand>
</feature>
<dbReference type="PROSITE" id="PS00665">
    <property type="entry name" value="DHDPS_1"/>
    <property type="match status" value="1"/>
</dbReference>
<dbReference type="PANTHER" id="PTHR12128:SF66">
    <property type="entry name" value="4-HYDROXY-2-OXOGLUTARATE ALDOLASE, MITOCHONDRIAL"/>
    <property type="match status" value="1"/>
</dbReference>
<dbReference type="GO" id="GO:0008675">
    <property type="term" value="F:2-dehydro-3-deoxy-phosphogluconate aldolase activity"/>
    <property type="evidence" value="ECO:0007669"/>
    <property type="project" value="UniProtKB-ARBA"/>
</dbReference>
<dbReference type="Gene3D" id="3.20.20.70">
    <property type="entry name" value="Aldolase class I"/>
    <property type="match status" value="1"/>
</dbReference>
<proteinExistence type="predicted"/>
<evidence type="ECO:0000313" key="6">
    <source>
        <dbReference type="Proteomes" id="UP000030649"/>
    </source>
</evidence>
<keyword evidence="1 5" id="KW-0456">Lyase</keyword>
<evidence type="ECO:0000256" key="4">
    <source>
        <dbReference type="PIRSR" id="PIRSR001365-2"/>
    </source>
</evidence>
<name>U1PIQ0_9EURY</name>
<dbReference type="InterPro" id="IPR002220">
    <property type="entry name" value="DapA-like"/>
</dbReference>
<reference evidence="5 6" key="1">
    <citation type="journal article" date="2013" name="PLoS ONE">
        <title>Assembly-driven community genomics of a hypersaline microbial ecosystem.</title>
        <authorList>
            <person name="Podell S."/>
            <person name="Ugalde J.A."/>
            <person name="Narasingarao P."/>
            <person name="Banfield J.F."/>
            <person name="Heidelberg K.B."/>
            <person name="Allen E.E."/>
        </authorList>
    </citation>
    <scope>NUCLEOTIDE SEQUENCE [LARGE SCALE GENOMIC DNA]</scope>
    <source>
        <strain evidence="6">J07HQW1</strain>
    </source>
</reference>
<dbReference type="InterPro" id="IPR020624">
    <property type="entry name" value="Schiff_base-form_aldolases_CS"/>
</dbReference>
<evidence type="ECO:0000256" key="1">
    <source>
        <dbReference type="ARBA" id="ARBA00023239"/>
    </source>
</evidence>
<dbReference type="CDD" id="cd00408">
    <property type="entry name" value="DHDPS-like"/>
    <property type="match status" value="1"/>
</dbReference>
<dbReference type="HOGENOM" id="CLU_049343_7_0_2"/>
<dbReference type="InterPro" id="IPR013785">
    <property type="entry name" value="Aldolase_TIM"/>
</dbReference>
<feature type="active site" description="Schiff-base intermediate with substrate" evidence="3">
    <location>
        <position position="178"/>
    </location>
</feature>
<feature type="active site" description="Proton donor/acceptor" evidence="3">
    <location>
        <position position="150"/>
    </location>
</feature>
<evidence type="ECO:0000313" key="5">
    <source>
        <dbReference type="EMBL" id="ERG92051.1"/>
    </source>
</evidence>
<protein>
    <submittedName>
        <fullName evidence="5">Dihydrodipicolinate synthase/N-acetylneuraminate lyase</fullName>
    </submittedName>
</protein>
<keyword evidence="2" id="KW-0704">Schiff base</keyword>
<organism evidence="5 6">
    <name type="scientific">Haloquadratum walsbyi J07HQW1</name>
    <dbReference type="NCBI Taxonomy" id="1238424"/>
    <lineage>
        <taxon>Archaea</taxon>
        <taxon>Methanobacteriati</taxon>
        <taxon>Methanobacteriota</taxon>
        <taxon>Stenosarchaea group</taxon>
        <taxon>Halobacteria</taxon>
        <taxon>Halobacteriales</taxon>
        <taxon>Haloferacaceae</taxon>
        <taxon>Haloquadratum</taxon>
    </lineage>
</organism>
<dbReference type="EMBL" id="KE356560">
    <property type="protein sequence ID" value="ERG92051.1"/>
    <property type="molecule type" value="Genomic_DNA"/>
</dbReference>
<dbReference type="PRINTS" id="PR00146">
    <property type="entry name" value="DHPICSNTHASE"/>
</dbReference>
<dbReference type="GO" id="GO:0008840">
    <property type="term" value="F:4-hydroxy-tetrahydrodipicolinate synthase activity"/>
    <property type="evidence" value="ECO:0007669"/>
    <property type="project" value="TreeGrafter"/>
</dbReference>
<dbReference type="STRING" id="1238424.J07HQW1_02086"/>
<dbReference type="SMART" id="SM01130">
    <property type="entry name" value="DHDPS"/>
    <property type="match status" value="1"/>
</dbReference>
<dbReference type="Proteomes" id="UP000030649">
    <property type="component" value="Unassembled WGS sequence"/>
</dbReference>
<feature type="binding site" evidence="4">
    <location>
        <position position="220"/>
    </location>
    <ligand>
        <name>pyruvate</name>
        <dbReference type="ChEBI" id="CHEBI:15361"/>
    </ligand>
</feature>
<dbReference type="PROSITE" id="PS00666">
    <property type="entry name" value="DHDPS_2"/>
    <property type="match status" value="1"/>
</dbReference>
<dbReference type="InterPro" id="IPR020625">
    <property type="entry name" value="Schiff_base-form_aldolases_AS"/>
</dbReference>
<sequence length="311" mass="32673">MSGTSEIHPRSVLCPIVTPFTETETETGAGTGNDVDHTGLRSVIEFVSDAGIDGIVPCGTTGEFASLTPIEYRAVIETAVDVADETTPVIAGVAATDIPSVRSNLEFAAQTGADAALLAPPYFHTGPGSTGIEQFFHSAVAESPLPVVLYNIPACTGQPISPETVATLAETDTVIGLKDSSGNFDYVLEVLSRTDSSFHVFEGYDRHYVSGVHAGTAGGINALSNVLPEQFCMIREKAFNGETQTAFEIEQSALAPLFDLCLEYGFAPVTKVGLTHRGVIDSASVRAPLVELPEEVHSQVTTLVADAIVDS</sequence>